<keyword evidence="1" id="KW-0812">Transmembrane</keyword>
<dbReference type="OrthoDB" id="7871465at2"/>
<sequence>MFDWDKHYDDVVATVEVAPVAQQPEPGSRLTRWTGGVKALARRWAMAGAVALCLGAAGFGALMVPPEAPGRWYSAAMGWSAARLGLDDPTMPAELLAYDQAQYDNFRRGITRFSDAELLDFLRVTQRELNGRNVMAAYTQDALFLTEREIERRGLTRPVSSLGDRTRRS</sequence>
<comment type="caution">
    <text evidence="2">The sequence shown here is derived from an EMBL/GenBank/DDBJ whole genome shotgun (WGS) entry which is preliminary data.</text>
</comment>
<evidence type="ECO:0000313" key="2">
    <source>
        <dbReference type="EMBL" id="PVE46374.1"/>
    </source>
</evidence>
<dbReference type="Proteomes" id="UP000244810">
    <property type="component" value="Unassembled WGS sequence"/>
</dbReference>
<evidence type="ECO:0000256" key="1">
    <source>
        <dbReference type="SAM" id="Phobius"/>
    </source>
</evidence>
<dbReference type="EMBL" id="QDDR01000009">
    <property type="protein sequence ID" value="PVE46374.1"/>
    <property type="molecule type" value="Genomic_DNA"/>
</dbReference>
<keyword evidence="1" id="KW-1133">Transmembrane helix</keyword>
<name>A0A2T7UNY4_9RHOB</name>
<keyword evidence="3" id="KW-1185">Reference proteome</keyword>
<keyword evidence="1" id="KW-0472">Membrane</keyword>
<evidence type="ECO:0000313" key="3">
    <source>
        <dbReference type="Proteomes" id="UP000244810"/>
    </source>
</evidence>
<feature type="transmembrane region" description="Helical" evidence="1">
    <location>
        <begin position="44"/>
        <end position="64"/>
    </location>
</feature>
<gene>
    <name evidence="2" type="ORF">DDE23_17190</name>
</gene>
<dbReference type="RefSeq" id="WP_107753352.1">
    <property type="nucleotide sequence ID" value="NZ_QBKF01000009.1"/>
</dbReference>
<organism evidence="2 3">
    <name type="scientific">Pararhodobacter aggregans</name>
    <dbReference type="NCBI Taxonomy" id="404875"/>
    <lineage>
        <taxon>Bacteria</taxon>
        <taxon>Pseudomonadati</taxon>
        <taxon>Pseudomonadota</taxon>
        <taxon>Alphaproteobacteria</taxon>
        <taxon>Rhodobacterales</taxon>
        <taxon>Paracoccaceae</taxon>
        <taxon>Pararhodobacter</taxon>
    </lineage>
</organism>
<accession>A0A2T7UNY4</accession>
<proteinExistence type="predicted"/>
<dbReference type="AlphaFoldDB" id="A0A2T7UNY4"/>
<reference evidence="2 3" key="1">
    <citation type="journal article" date="2011" name="Syst. Appl. Microbiol.">
        <title>Defluviimonas denitrificans gen. nov., sp. nov., and Pararhodobacter aggregans gen. nov., sp. nov., non-phototrophic Rhodobacteraceae from the biofilter of a marine aquaculture.</title>
        <authorList>
            <person name="Foesel B.U."/>
            <person name="Drake H.L."/>
            <person name="Schramm A."/>
        </authorList>
    </citation>
    <scope>NUCLEOTIDE SEQUENCE [LARGE SCALE GENOMIC DNA]</scope>
    <source>
        <strain evidence="2 3">D1-19</strain>
    </source>
</reference>
<protein>
    <submittedName>
        <fullName evidence="2">Uncharacterized protein</fullName>
    </submittedName>
</protein>